<gene>
    <name evidence="2" type="ORF">LCGC14_1665840</name>
</gene>
<feature type="transmembrane region" description="Helical" evidence="1">
    <location>
        <begin position="51"/>
        <end position="73"/>
    </location>
</feature>
<sequence length="89" mass="11096">MSTRQRNLRKRRLKKKMRYVIINIAIIWTVLNVSIWWILDFDFENMSLLAKIFIILFAIFSLIALFYLTSYINKKMLEKERRRSIYRYR</sequence>
<evidence type="ECO:0000256" key="1">
    <source>
        <dbReference type="SAM" id="Phobius"/>
    </source>
</evidence>
<comment type="caution">
    <text evidence="2">The sequence shown here is derived from an EMBL/GenBank/DDBJ whole genome shotgun (WGS) entry which is preliminary data.</text>
</comment>
<evidence type="ECO:0000313" key="2">
    <source>
        <dbReference type="EMBL" id="KKM18421.1"/>
    </source>
</evidence>
<proteinExistence type="predicted"/>
<keyword evidence="1" id="KW-0812">Transmembrane</keyword>
<organism evidence="2">
    <name type="scientific">marine sediment metagenome</name>
    <dbReference type="NCBI Taxonomy" id="412755"/>
    <lineage>
        <taxon>unclassified sequences</taxon>
        <taxon>metagenomes</taxon>
        <taxon>ecological metagenomes</taxon>
    </lineage>
</organism>
<name>A0A0F9HSM2_9ZZZZ</name>
<dbReference type="AlphaFoldDB" id="A0A0F9HSM2"/>
<keyword evidence="1" id="KW-0472">Membrane</keyword>
<dbReference type="EMBL" id="LAZR01014225">
    <property type="protein sequence ID" value="KKM18421.1"/>
    <property type="molecule type" value="Genomic_DNA"/>
</dbReference>
<accession>A0A0F9HSM2</accession>
<feature type="transmembrane region" description="Helical" evidence="1">
    <location>
        <begin position="20"/>
        <end position="39"/>
    </location>
</feature>
<reference evidence="2" key="1">
    <citation type="journal article" date="2015" name="Nature">
        <title>Complex archaea that bridge the gap between prokaryotes and eukaryotes.</title>
        <authorList>
            <person name="Spang A."/>
            <person name="Saw J.H."/>
            <person name="Jorgensen S.L."/>
            <person name="Zaremba-Niedzwiedzka K."/>
            <person name="Martijn J."/>
            <person name="Lind A.E."/>
            <person name="van Eijk R."/>
            <person name="Schleper C."/>
            <person name="Guy L."/>
            <person name="Ettema T.J."/>
        </authorList>
    </citation>
    <scope>NUCLEOTIDE SEQUENCE</scope>
</reference>
<protein>
    <submittedName>
        <fullName evidence="2">Uncharacterized protein</fullName>
    </submittedName>
</protein>
<keyword evidence="1" id="KW-1133">Transmembrane helix</keyword>